<dbReference type="EMBL" id="KQ760444">
    <property type="protein sequence ID" value="OAD60289.1"/>
    <property type="molecule type" value="Genomic_DNA"/>
</dbReference>
<keyword evidence="1" id="KW-0812">Transmembrane</keyword>
<dbReference type="AlphaFoldDB" id="A0A310SQ15"/>
<keyword evidence="1" id="KW-1133">Transmembrane helix</keyword>
<accession>A0A310SQ15</accession>
<proteinExistence type="predicted"/>
<gene>
    <name evidence="2" type="ORF">WN48_05896</name>
</gene>
<name>A0A310SQ15_9HYME</name>
<feature type="transmembrane region" description="Helical" evidence="1">
    <location>
        <begin position="48"/>
        <end position="65"/>
    </location>
</feature>
<evidence type="ECO:0000313" key="2">
    <source>
        <dbReference type="EMBL" id="OAD60289.1"/>
    </source>
</evidence>
<organism evidence="2 3">
    <name type="scientific">Eufriesea mexicana</name>
    <dbReference type="NCBI Taxonomy" id="516756"/>
    <lineage>
        <taxon>Eukaryota</taxon>
        <taxon>Metazoa</taxon>
        <taxon>Ecdysozoa</taxon>
        <taxon>Arthropoda</taxon>
        <taxon>Hexapoda</taxon>
        <taxon>Insecta</taxon>
        <taxon>Pterygota</taxon>
        <taxon>Neoptera</taxon>
        <taxon>Endopterygota</taxon>
        <taxon>Hymenoptera</taxon>
        <taxon>Apocrita</taxon>
        <taxon>Aculeata</taxon>
        <taxon>Apoidea</taxon>
        <taxon>Anthophila</taxon>
        <taxon>Apidae</taxon>
        <taxon>Eufriesea</taxon>
    </lineage>
</organism>
<dbReference type="Proteomes" id="UP000250275">
    <property type="component" value="Unassembled WGS sequence"/>
</dbReference>
<reference evidence="2 3" key="1">
    <citation type="submission" date="2015-07" db="EMBL/GenBank/DDBJ databases">
        <title>The genome of Eufriesea mexicana.</title>
        <authorList>
            <person name="Pan H."/>
            <person name="Kapheim K."/>
        </authorList>
    </citation>
    <scope>NUCLEOTIDE SEQUENCE [LARGE SCALE GENOMIC DNA]</scope>
    <source>
        <strain evidence="2">0111107269</strain>
        <tissue evidence="2">Whole body</tissue>
    </source>
</reference>
<evidence type="ECO:0000313" key="3">
    <source>
        <dbReference type="Proteomes" id="UP000250275"/>
    </source>
</evidence>
<evidence type="ECO:0000256" key="1">
    <source>
        <dbReference type="SAM" id="Phobius"/>
    </source>
</evidence>
<keyword evidence="3" id="KW-1185">Reference proteome</keyword>
<protein>
    <submittedName>
        <fullName evidence="2">Uncharacterized protein</fullName>
    </submittedName>
</protein>
<keyword evidence="1" id="KW-0472">Membrane</keyword>
<sequence>MYCDNSLINVELNGATLPCRCLTWHKNDRAFVLAGQCMEENRGFATRSTYLMIVSLTAIVAIYSLRPSVMQSVLREYVTEKHQQVDELFSIGGTRLTVFTEVRTAEEQLLLEVSCNIASFNIVPCLLQLTSRQIGSSRC</sequence>